<feature type="compositionally biased region" description="Low complexity" evidence="1">
    <location>
        <begin position="179"/>
        <end position="195"/>
    </location>
</feature>
<feature type="region of interest" description="Disordered" evidence="1">
    <location>
        <begin position="151"/>
        <end position="206"/>
    </location>
</feature>
<feature type="compositionally biased region" description="Low complexity" evidence="1">
    <location>
        <begin position="386"/>
        <end position="407"/>
    </location>
</feature>
<comment type="caution">
    <text evidence="2">The sequence shown here is derived from an EMBL/GenBank/DDBJ whole genome shotgun (WGS) entry which is preliminary data.</text>
</comment>
<evidence type="ECO:0000313" key="3">
    <source>
        <dbReference type="Proteomes" id="UP000193411"/>
    </source>
</evidence>
<feature type="region of interest" description="Disordered" evidence="1">
    <location>
        <begin position="377"/>
        <end position="418"/>
    </location>
</feature>
<evidence type="ECO:0000256" key="1">
    <source>
        <dbReference type="SAM" id="MobiDB-lite"/>
    </source>
</evidence>
<dbReference type="Proteomes" id="UP000193411">
    <property type="component" value="Unassembled WGS sequence"/>
</dbReference>
<feature type="region of interest" description="Disordered" evidence="1">
    <location>
        <begin position="272"/>
        <end position="300"/>
    </location>
</feature>
<evidence type="ECO:0000313" key="2">
    <source>
        <dbReference type="EMBL" id="ORZ36727.1"/>
    </source>
</evidence>
<feature type="compositionally biased region" description="Polar residues" evidence="1">
    <location>
        <begin position="274"/>
        <end position="300"/>
    </location>
</feature>
<gene>
    <name evidence="2" type="ORF">BCR44DRAFT_1058589</name>
</gene>
<proteinExistence type="predicted"/>
<dbReference type="EMBL" id="MCFL01000015">
    <property type="protein sequence ID" value="ORZ36727.1"/>
    <property type="molecule type" value="Genomic_DNA"/>
</dbReference>
<accession>A0A1Y2HQ45</accession>
<reference evidence="2 3" key="1">
    <citation type="submission" date="2016-07" db="EMBL/GenBank/DDBJ databases">
        <title>Pervasive Adenine N6-methylation of Active Genes in Fungi.</title>
        <authorList>
            <consortium name="DOE Joint Genome Institute"/>
            <person name="Mondo S.J."/>
            <person name="Dannebaum R.O."/>
            <person name="Kuo R.C."/>
            <person name="Labutti K."/>
            <person name="Haridas S."/>
            <person name="Kuo A."/>
            <person name="Salamov A."/>
            <person name="Ahrendt S.R."/>
            <person name="Lipzen A."/>
            <person name="Sullivan W."/>
            <person name="Andreopoulos W.B."/>
            <person name="Clum A."/>
            <person name="Lindquist E."/>
            <person name="Daum C."/>
            <person name="Ramamoorthy G.K."/>
            <person name="Gryganskyi A."/>
            <person name="Culley D."/>
            <person name="Magnuson J.K."/>
            <person name="James T.Y."/>
            <person name="O'Malley M.A."/>
            <person name="Stajich J.E."/>
            <person name="Spatafora J.W."/>
            <person name="Visel A."/>
            <person name="Grigoriev I.V."/>
        </authorList>
    </citation>
    <scope>NUCLEOTIDE SEQUENCE [LARGE SCALE GENOMIC DNA]</scope>
    <source>
        <strain evidence="2 3">PL171</strain>
    </source>
</reference>
<dbReference type="OrthoDB" id="5960226at2759"/>
<protein>
    <submittedName>
        <fullName evidence="2">Uncharacterized protein</fullName>
    </submittedName>
</protein>
<keyword evidence="3" id="KW-1185">Reference proteome</keyword>
<sequence>MYDQRCESLAGPNMSREPTIINTKGITHVCKAITELDAIRQLDMPQLFLAIRCPECTTFQVDLMKNKPRFTCKICRAERSTDGVRVWICPRLSQTHPTTQHGPSHGHNASASTRRIHICRTSPCGARVAEKVQEARRQLNLDRQMRKLNQLRRDKEQAQEQQDGDVVAGSKSRRRVLVKSKSASTGSFGSSASAATPSMMPDHLKSSGSIVRPTLANAPLLAQKAQAEEEAKAATTLLANIEWDQDDFAFEEEFEEDSLSSAFVVVPDPLAEPSRTTSRTMSAPQAQSTTVVPGGRASSSTLLPVPPLRAACVDSRTLPPVKQPRSFPLSIEPSLTHGHYNRDPSPVSSKLSAVPVFVAAATLPCSFVTTGSAPNVSKGNAQSVESPGPLATSSSSGSSSIVPVGGPRHALAGGVTSRPSLPGMAGGIVAGGMGGSSKVRGGGEGLFTFFGKKRQQCPK</sequence>
<organism evidence="2 3">
    <name type="scientific">Catenaria anguillulae PL171</name>
    <dbReference type="NCBI Taxonomy" id="765915"/>
    <lineage>
        <taxon>Eukaryota</taxon>
        <taxon>Fungi</taxon>
        <taxon>Fungi incertae sedis</taxon>
        <taxon>Blastocladiomycota</taxon>
        <taxon>Blastocladiomycetes</taxon>
        <taxon>Blastocladiales</taxon>
        <taxon>Catenariaceae</taxon>
        <taxon>Catenaria</taxon>
    </lineage>
</organism>
<name>A0A1Y2HQ45_9FUNG</name>
<dbReference type="AlphaFoldDB" id="A0A1Y2HQ45"/>